<feature type="compositionally biased region" description="Basic and acidic residues" evidence="1">
    <location>
        <begin position="32"/>
        <end position="47"/>
    </location>
</feature>
<evidence type="ECO:0000313" key="3">
    <source>
        <dbReference type="Proteomes" id="UP001152888"/>
    </source>
</evidence>
<evidence type="ECO:0000256" key="1">
    <source>
        <dbReference type="SAM" id="MobiDB-lite"/>
    </source>
</evidence>
<dbReference type="PANTHER" id="PTHR35385:SF2">
    <property type="entry name" value="PROTEIN B, PUTATIVE-RELATED"/>
    <property type="match status" value="1"/>
</dbReference>
<organism evidence="2 3">
    <name type="scientific">Acanthoscelides obtectus</name>
    <name type="common">Bean weevil</name>
    <name type="synonym">Bruchus obtectus</name>
    <dbReference type="NCBI Taxonomy" id="200917"/>
    <lineage>
        <taxon>Eukaryota</taxon>
        <taxon>Metazoa</taxon>
        <taxon>Ecdysozoa</taxon>
        <taxon>Arthropoda</taxon>
        <taxon>Hexapoda</taxon>
        <taxon>Insecta</taxon>
        <taxon>Pterygota</taxon>
        <taxon>Neoptera</taxon>
        <taxon>Endopterygota</taxon>
        <taxon>Coleoptera</taxon>
        <taxon>Polyphaga</taxon>
        <taxon>Cucujiformia</taxon>
        <taxon>Chrysomeloidea</taxon>
        <taxon>Chrysomelidae</taxon>
        <taxon>Bruchinae</taxon>
        <taxon>Bruchini</taxon>
        <taxon>Acanthoscelides</taxon>
    </lineage>
</organism>
<proteinExistence type="predicted"/>
<reference evidence="2" key="1">
    <citation type="submission" date="2022-03" db="EMBL/GenBank/DDBJ databases">
        <authorList>
            <person name="Sayadi A."/>
        </authorList>
    </citation>
    <scope>NUCLEOTIDE SEQUENCE</scope>
</reference>
<dbReference type="OrthoDB" id="6582261at2759"/>
<dbReference type="AlphaFoldDB" id="A0A9P0KBE1"/>
<gene>
    <name evidence="2" type="ORF">ACAOBT_LOCUS8555</name>
</gene>
<dbReference type="EMBL" id="CAKOFQ010006766">
    <property type="protein sequence ID" value="CAH1969788.1"/>
    <property type="molecule type" value="Genomic_DNA"/>
</dbReference>
<comment type="caution">
    <text evidence="2">The sequence shown here is derived from an EMBL/GenBank/DDBJ whole genome shotgun (WGS) entry which is preliminary data.</text>
</comment>
<protein>
    <submittedName>
        <fullName evidence="2">Uncharacterized protein</fullName>
    </submittedName>
</protein>
<sequence>MQWLRDYQLESLTTWRFKCGLANPRRLVYRKTSDSSHKRVKKEENKQGRSKNTGCQAELSITIKLTTSDTVKKDKFVKNGYSAIIIIKGEHNHTLTTAEAVSFHRPRDTLRSCFESYFSDGMGIKESVNFHESKLELQYGMDSPELANARINPRYRTIQHWFNQWRISNLRLRFGPGSIEVGIYSMNITLIIYTQGEPYCVLIATKLMQRAHQLPFAKNIAFVDSTASCDVSGHSVTFMLTPLALYPWQF</sequence>
<name>A0A9P0KBE1_ACAOB</name>
<dbReference type="Proteomes" id="UP001152888">
    <property type="component" value="Unassembled WGS sequence"/>
</dbReference>
<feature type="region of interest" description="Disordered" evidence="1">
    <location>
        <begin position="32"/>
        <end position="53"/>
    </location>
</feature>
<keyword evidence="3" id="KW-1185">Reference proteome</keyword>
<accession>A0A9P0KBE1</accession>
<evidence type="ECO:0000313" key="2">
    <source>
        <dbReference type="EMBL" id="CAH1969788.1"/>
    </source>
</evidence>
<dbReference type="PANTHER" id="PTHR35385">
    <property type="entry name" value="PROTEIN B, PUTATIVE-RELATED-RELATED"/>
    <property type="match status" value="1"/>
</dbReference>